<protein>
    <submittedName>
        <fullName evidence="3">Uncharacterized protein</fullName>
    </submittedName>
</protein>
<reference evidence="4" key="1">
    <citation type="journal article" date="2019" name="Int. J. Syst. Evol. Microbiol.">
        <title>The Global Catalogue of Microorganisms (GCM) 10K type strain sequencing project: providing services to taxonomists for standard genome sequencing and annotation.</title>
        <authorList>
            <consortium name="The Broad Institute Genomics Platform"/>
            <consortium name="The Broad Institute Genome Sequencing Center for Infectious Disease"/>
            <person name="Wu L."/>
            <person name="Ma J."/>
        </authorList>
    </citation>
    <scope>NUCLEOTIDE SEQUENCE [LARGE SCALE GENOMIC DNA]</scope>
    <source>
        <strain evidence="4">CCUG 47105</strain>
    </source>
</reference>
<keyword evidence="2" id="KW-0812">Transmembrane</keyword>
<name>A0ABW1X5B1_9CELL</name>
<keyword evidence="2" id="KW-1133">Transmembrane helix</keyword>
<dbReference type="Proteomes" id="UP001596305">
    <property type="component" value="Unassembled WGS sequence"/>
</dbReference>
<feature type="region of interest" description="Disordered" evidence="1">
    <location>
        <begin position="166"/>
        <end position="186"/>
    </location>
</feature>
<keyword evidence="2" id="KW-0472">Membrane</keyword>
<accession>A0ABW1X5B1</accession>
<feature type="transmembrane region" description="Helical" evidence="2">
    <location>
        <begin position="50"/>
        <end position="73"/>
    </location>
</feature>
<evidence type="ECO:0000313" key="3">
    <source>
        <dbReference type="EMBL" id="MFC6423596.1"/>
    </source>
</evidence>
<dbReference type="EMBL" id="JBHSTM010000002">
    <property type="protein sequence ID" value="MFC6423596.1"/>
    <property type="molecule type" value="Genomic_DNA"/>
</dbReference>
<gene>
    <name evidence="3" type="ORF">ACFP71_02065</name>
</gene>
<evidence type="ECO:0000256" key="1">
    <source>
        <dbReference type="SAM" id="MobiDB-lite"/>
    </source>
</evidence>
<sequence>MNDKQQPSTPLHLDAAFSDIAASAGAAATDGTTGTVEVHRLVKRSRRRRAAAFGTGGFVLLGVAGIGLSGLLAPAPVEILPAPPVPTPTPTSDVVEPLGGTFAPVCGDDLSELLATTTPLTLGPDPSDVAGETPLKVTNTGDASLTTSSTGFVAVYLLDAEGQVVSSSTTGEPPTEGARTSLDLAPGESGPLGLAGIGRCGDAPLPTAGTYTAVGTLATELTPVGGTAAASTVVGGPWTVAIDDQGRVTSLDGHAVALPVEPETPPEAPEPPTFLPGAFDGEKVTFPAPQTMDVTFQCGQPAPAATGDELLARLEVVGPVPVLDASSRPAIPGRVTVSPHARPDVVDFFFLYEYVISQDGVIVSSPQTPTDSYGNVELEPGRTLDNQISLVPTATCGNGPGTPEPLAPGTYQLHATLPWMINSYALQQTDGTWGGTQQATGGHLFKGTLVSAPVTFTVQ</sequence>
<proteinExistence type="predicted"/>
<organism evidence="3 4">
    <name type="scientific">Oerskovia paurometabola</name>
    <dbReference type="NCBI Taxonomy" id="162170"/>
    <lineage>
        <taxon>Bacteria</taxon>
        <taxon>Bacillati</taxon>
        <taxon>Actinomycetota</taxon>
        <taxon>Actinomycetes</taxon>
        <taxon>Micrococcales</taxon>
        <taxon>Cellulomonadaceae</taxon>
        <taxon>Oerskovia</taxon>
    </lineage>
</organism>
<evidence type="ECO:0000313" key="4">
    <source>
        <dbReference type="Proteomes" id="UP001596305"/>
    </source>
</evidence>
<keyword evidence="4" id="KW-1185">Reference proteome</keyword>
<evidence type="ECO:0000256" key="2">
    <source>
        <dbReference type="SAM" id="Phobius"/>
    </source>
</evidence>
<comment type="caution">
    <text evidence="3">The sequence shown here is derived from an EMBL/GenBank/DDBJ whole genome shotgun (WGS) entry which is preliminary data.</text>
</comment>
<dbReference type="RefSeq" id="WP_204807494.1">
    <property type="nucleotide sequence ID" value="NZ_BAAAIY010000012.1"/>
</dbReference>